<evidence type="ECO:0000313" key="3">
    <source>
        <dbReference type="Proteomes" id="UP001376459"/>
    </source>
</evidence>
<dbReference type="EMBL" id="JBBKAK010000001">
    <property type="protein sequence ID" value="MEJ8672811.1"/>
    <property type="molecule type" value="Genomic_DNA"/>
</dbReference>
<dbReference type="InterPro" id="IPR011050">
    <property type="entry name" value="Pectin_lyase_fold/virulence"/>
</dbReference>
<evidence type="ECO:0000313" key="2">
    <source>
        <dbReference type="EMBL" id="MEJ8672811.1"/>
    </source>
</evidence>
<evidence type="ECO:0000256" key="1">
    <source>
        <dbReference type="SAM" id="MobiDB-lite"/>
    </source>
</evidence>
<sequence>MGHNIDSDGSCRLTAAGDLPSRDPLVGPLADNGGPTDTVALLPGSLALDAADGCPATDQRGVARPQGAACDIGAYERTP</sequence>
<dbReference type="InterPro" id="IPR059226">
    <property type="entry name" value="Choice_anch_Q_dom"/>
</dbReference>
<dbReference type="Proteomes" id="UP001376459">
    <property type="component" value="Unassembled WGS sequence"/>
</dbReference>
<name>A0ABU8UV76_9ACTN</name>
<dbReference type="SUPFAM" id="SSF51126">
    <property type="entry name" value="Pectin lyase-like"/>
    <property type="match status" value="1"/>
</dbReference>
<feature type="region of interest" description="Disordered" evidence="1">
    <location>
        <begin position="57"/>
        <end position="79"/>
    </location>
</feature>
<organism evidence="2 3">
    <name type="scientific">Streptomyces machairae</name>
    <dbReference type="NCBI Taxonomy" id="3134109"/>
    <lineage>
        <taxon>Bacteria</taxon>
        <taxon>Bacillati</taxon>
        <taxon>Actinomycetota</taxon>
        <taxon>Actinomycetes</taxon>
        <taxon>Kitasatosporales</taxon>
        <taxon>Streptomycetaceae</taxon>
        <taxon>Streptomyces</taxon>
    </lineage>
</organism>
<proteinExistence type="predicted"/>
<comment type="caution">
    <text evidence="2">The sequence shown here is derived from an EMBL/GenBank/DDBJ whole genome shotgun (WGS) entry which is preliminary data.</text>
</comment>
<feature type="region of interest" description="Disordered" evidence="1">
    <location>
        <begin position="1"/>
        <end position="33"/>
    </location>
</feature>
<accession>A0ABU8UV76</accession>
<keyword evidence="3" id="KW-1185">Reference proteome</keyword>
<reference evidence="2 3" key="1">
    <citation type="submission" date="2024-03" db="EMBL/GenBank/DDBJ databases">
        <title>Novel Streptomyces species of biotechnological and ecological value are a feature of Machair soil.</title>
        <authorList>
            <person name="Prole J.R."/>
            <person name="Goodfellow M."/>
            <person name="Allenby N."/>
            <person name="Ward A.C."/>
        </authorList>
    </citation>
    <scope>NUCLEOTIDE SEQUENCE [LARGE SCALE GENOMIC DNA]</scope>
    <source>
        <strain evidence="2 3">MS1.AVA.1</strain>
    </source>
</reference>
<gene>
    <name evidence="2" type="ORF">WKI71_44060</name>
</gene>
<protein>
    <submittedName>
        <fullName evidence="2">Choice-of-anchor Q domain-containing protein</fullName>
    </submittedName>
</protein>
<dbReference type="NCBIfam" id="NF041518">
    <property type="entry name" value="choice_anch_Q"/>
    <property type="match status" value="1"/>
</dbReference>